<evidence type="ECO:0000313" key="3">
    <source>
        <dbReference type="EMBL" id="SFV90083.1"/>
    </source>
</evidence>
<dbReference type="SUPFAM" id="SSF141868">
    <property type="entry name" value="EAL domain-like"/>
    <property type="match status" value="1"/>
</dbReference>
<dbReference type="SMART" id="SM00052">
    <property type="entry name" value="EAL"/>
    <property type="match status" value="1"/>
</dbReference>
<name>A0A1W1E801_9ZZZZ</name>
<dbReference type="GO" id="GO:0071111">
    <property type="term" value="F:cyclic-guanylate-specific phosphodiesterase activity"/>
    <property type="evidence" value="ECO:0007669"/>
    <property type="project" value="InterPro"/>
</dbReference>
<keyword evidence="1" id="KW-0812">Transmembrane</keyword>
<gene>
    <name evidence="3" type="ORF">MNB_SV-4-248</name>
</gene>
<protein>
    <submittedName>
        <fullName evidence="3">Diguanylate cyclase/phosphodiesterase (GGDEF &amp; EAL domains) with PAS/PAC sensor(S)</fullName>
    </submittedName>
</protein>
<feature type="domain" description="EAL" evidence="2">
    <location>
        <begin position="222"/>
        <end position="468"/>
    </location>
</feature>
<dbReference type="InterPro" id="IPR050706">
    <property type="entry name" value="Cyclic-di-GMP_PDE-like"/>
</dbReference>
<dbReference type="InterPro" id="IPR043128">
    <property type="entry name" value="Rev_trsase/Diguanyl_cyclase"/>
</dbReference>
<dbReference type="InterPro" id="IPR035919">
    <property type="entry name" value="EAL_sf"/>
</dbReference>
<organism evidence="3">
    <name type="scientific">hydrothermal vent metagenome</name>
    <dbReference type="NCBI Taxonomy" id="652676"/>
    <lineage>
        <taxon>unclassified sequences</taxon>
        <taxon>metagenomes</taxon>
        <taxon>ecological metagenomes</taxon>
    </lineage>
</organism>
<dbReference type="PANTHER" id="PTHR33121:SF70">
    <property type="entry name" value="SIGNALING PROTEIN YKOW"/>
    <property type="match status" value="1"/>
</dbReference>
<dbReference type="CDD" id="cd01948">
    <property type="entry name" value="EAL"/>
    <property type="match status" value="1"/>
</dbReference>
<dbReference type="EMBL" id="FPIB01000009">
    <property type="protein sequence ID" value="SFV90083.1"/>
    <property type="molecule type" value="Genomic_DNA"/>
</dbReference>
<dbReference type="Gene3D" id="3.20.20.450">
    <property type="entry name" value="EAL domain"/>
    <property type="match status" value="1"/>
</dbReference>
<accession>A0A1W1E801</accession>
<dbReference type="Gene3D" id="3.30.70.270">
    <property type="match status" value="1"/>
</dbReference>
<reference evidence="3" key="1">
    <citation type="submission" date="2016-10" db="EMBL/GenBank/DDBJ databases">
        <authorList>
            <person name="de Groot N.N."/>
        </authorList>
    </citation>
    <scope>NUCLEOTIDE SEQUENCE</scope>
</reference>
<dbReference type="AlphaFoldDB" id="A0A1W1E801"/>
<proteinExistence type="predicted"/>
<sequence length="468" mass="54305">MLLSELEERERRFKLALRAGVPVVLLVSLVFYSTFIRNEHIHFTLEVAVLFGSLVFTTVYFIYFLMELSVKESLIDQTTQGFNQRAFVQKLKHYRPKTLVLLIVNNLSTINENYSPQSVDKLLFKIIHALDAELTENSMQKALIARRYGAEFLVAIDTENPNIEAIFQSFVNKYHTIDNIDIDYAFAIITNTAENLEEDIIRLKDIINIQHKTDVVQDSKKLSETEHTVLETLRKKHFSLRFRPLQNTRTGTIDIYEIVVKLRSDTIGEIPPKIFLPIINRLGEGRHYDLALFEYILNLLPLTDPHICFSFNLSPFSLRDHDFQKTFFSLLEKSTIDPSRIIIELYERKTHHDLSGYLATLKRFRSKGVRIAIDNFGSSNASMEYMKHFHFDIVQFDRDYVTHLDNDKTGAMLRSLVQMANELHITTVAKWVDTPEQKAKLTQMGINYLQGFGIADILKEDALIQKYN</sequence>
<keyword evidence="1" id="KW-0472">Membrane</keyword>
<dbReference type="PROSITE" id="PS50883">
    <property type="entry name" value="EAL"/>
    <property type="match status" value="1"/>
</dbReference>
<evidence type="ECO:0000259" key="2">
    <source>
        <dbReference type="PROSITE" id="PS50883"/>
    </source>
</evidence>
<dbReference type="Pfam" id="PF00563">
    <property type="entry name" value="EAL"/>
    <property type="match status" value="1"/>
</dbReference>
<keyword evidence="1" id="KW-1133">Transmembrane helix</keyword>
<feature type="transmembrane region" description="Helical" evidence="1">
    <location>
        <begin position="47"/>
        <end position="66"/>
    </location>
</feature>
<evidence type="ECO:0000256" key="1">
    <source>
        <dbReference type="SAM" id="Phobius"/>
    </source>
</evidence>
<dbReference type="PANTHER" id="PTHR33121">
    <property type="entry name" value="CYCLIC DI-GMP PHOSPHODIESTERASE PDEF"/>
    <property type="match status" value="1"/>
</dbReference>
<dbReference type="InterPro" id="IPR001633">
    <property type="entry name" value="EAL_dom"/>
</dbReference>
<feature type="transmembrane region" description="Helical" evidence="1">
    <location>
        <begin position="15"/>
        <end position="35"/>
    </location>
</feature>